<accession>A0AAW1YK44</accession>
<dbReference type="AlphaFoldDB" id="A0AAW1YK44"/>
<reference evidence="1 2" key="1">
    <citation type="journal article" date="2023" name="G3 (Bethesda)">
        <title>A chromosome-length genome assembly and annotation of blackberry (Rubus argutus, cv. 'Hillquist').</title>
        <authorList>
            <person name="Bruna T."/>
            <person name="Aryal R."/>
            <person name="Dudchenko O."/>
            <person name="Sargent D.J."/>
            <person name="Mead D."/>
            <person name="Buti M."/>
            <person name="Cavallini A."/>
            <person name="Hytonen T."/>
            <person name="Andres J."/>
            <person name="Pham M."/>
            <person name="Weisz D."/>
            <person name="Mascagni F."/>
            <person name="Usai G."/>
            <person name="Natali L."/>
            <person name="Bassil N."/>
            <person name="Fernandez G.E."/>
            <person name="Lomsadze A."/>
            <person name="Armour M."/>
            <person name="Olukolu B."/>
            <person name="Poorten T."/>
            <person name="Britton C."/>
            <person name="Davik J."/>
            <person name="Ashrafi H."/>
            <person name="Aiden E.L."/>
            <person name="Borodovsky M."/>
            <person name="Worthington M."/>
        </authorList>
    </citation>
    <scope>NUCLEOTIDE SEQUENCE [LARGE SCALE GENOMIC DNA]</scope>
    <source>
        <strain evidence="1">PI 553951</strain>
    </source>
</reference>
<sequence length="112" mass="12219">MASFAQNSDGLKKLSVGSCMFGAKAMNAVLEHCTSLEELSVKRLRGITTRRTGSAPAKTPSTLKSICLKEILNGQCFGPLIVSSKNLKTLKLIRCLGDWDRVWKCLEMETGV</sequence>
<dbReference type="SUPFAM" id="SSF52047">
    <property type="entry name" value="RNI-like"/>
    <property type="match status" value="1"/>
</dbReference>
<keyword evidence="2" id="KW-1185">Reference proteome</keyword>
<organism evidence="1 2">
    <name type="scientific">Rubus argutus</name>
    <name type="common">Southern blackberry</name>
    <dbReference type="NCBI Taxonomy" id="59490"/>
    <lineage>
        <taxon>Eukaryota</taxon>
        <taxon>Viridiplantae</taxon>
        <taxon>Streptophyta</taxon>
        <taxon>Embryophyta</taxon>
        <taxon>Tracheophyta</taxon>
        <taxon>Spermatophyta</taxon>
        <taxon>Magnoliopsida</taxon>
        <taxon>eudicotyledons</taxon>
        <taxon>Gunneridae</taxon>
        <taxon>Pentapetalae</taxon>
        <taxon>rosids</taxon>
        <taxon>fabids</taxon>
        <taxon>Rosales</taxon>
        <taxon>Rosaceae</taxon>
        <taxon>Rosoideae</taxon>
        <taxon>Rosoideae incertae sedis</taxon>
        <taxon>Rubus</taxon>
    </lineage>
</organism>
<dbReference type="Proteomes" id="UP001457282">
    <property type="component" value="Unassembled WGS sequence"/>
</dbReference>
<comment type="caution">
    <text evidence="1">The sequence shown here is derived from an EMBL/GenBank/DDBJ whole genome shotgun (WGS) entry which is preliminary data.</text>
</comment>
<protein>
    <submittedName>
        <fullName evidence="1">Uncharacterized protein</fullName>
    </submittedName>
</protein>
<evidence type="ECO:0000313" key="1">
    <source>
        <dbReference type="EMBL" id="KAK9949026.1"/>
    </source>
</evidence>
<evidence type="ECO:0000313" key="2">
    <source>
        <dbReference type="Proteomes" id="UP001457282"/>
    </source>
</evidence>
<dbReference type="InterPro" id="IPR032675">
    <property type="entry name" value="LRR_dom_sf"/>
</dbReference>
<proteinExistence type="predicted"/>
<dbReference type="Gene3D" id="3.80.10.10">
    <property type="entry name" value="Ribonuclease Inhibitor"/>
    <property type="match status" value="1"/>
</dbReference>
<dbReference type="EMBL" id="JBEDUW010000001">
    <property type="protein sequence ID" value="KAK9949026.1"/>
    <property type="molecule type" value="Genomic_DNA"/>
</dbReference>
<name>A0AAW1YK44_RUBAR</name>
<gene>
    <name evidence="1" type="ORF">M0R45_004574</name>
</gene>